<evidence type="ECO:0000256" key="1">
    <source>
        <dbReference type="SAM" id="Phobius"/>
    </source>
</evidence>
<name>A0A8S1RNT9_9CILI</name>
<evidence type="ECO:0000313" key="2">
    <source>
        <dbReference type="EMBL" id="CAD8129087.1"/>
    </source>
</evidence>
<feature type="transmembrane region" description="Helical" evidence="1">
    <location>
        <begin position="84"/>
        <end position="105"/>
    </location>
</feature>
<sequence length="135" mass="16335">MIYKTLSLPQNISPHYTLKYAKSQMNEVQMLQESRICCHIKKINQSLFYETIVNYFYLFLQYSIYQLHQKIKYFRVLYYNDYLLAIKCIIIILTFLFSVPVALFATHQIINILQLNVNNINMEKFNQLLQHKKLR</sequence>
<keyword evidence="1" id="KW-0812">Transmembrane</keyword>
<feature type="transmembrane region" description="Helical" evidence="1">
    <location>
        <begin position="47"/>
        <end position="64"/>
    </location>
</feature>
<protein>
    <recommendedName>
        <fullName evidence="4">Transmembrane protein</fullName>
    </recommendedName>
</protein>
<dbReference type="AlphaFoldDB" id="A0A8S1RNT9"/>
<organism evidence="2 3">
    <name type="scientific">Paramecium sonneborni</name>
    <dbReference type="NCBI Taxonomy" id="65129"/>
    <lineage>
        <taxon>Eukaryota</taxon>
        <taxon>Sar</taxon>
        <taxon>Alveolata</taxon>
        <taxon>Ciliophora</taxon>
        <taxon>Intramacronucleata</taxon>
        <taxon>Oligohymenophorea</taxon>
        <taxon>Peniculida</taxon>
        <taxon>Parameciidae</taxon>
        <taxon>Paramecium</taxon>
    </lineage>
</organism>
<gene>
    <name evidence="2" type="ORF">PSON_ATCC_30995.1.T2070008</name>
</gene>
<comment type="caution">
    <text evidence="2">The sequence shown here is derived from an EMBL/GenBank/DDBJ whole genome shotgun (WGS) entry which is preliminary data.</text>
</comment>
<proteinExistence type="predicted"/>
<accession>A0A8S1RNT9</accession>
<keyword evidence="1" id="KW-0472">Membrane</keyword>
<dbReference type="Proteomes" id="UP000692954">
    <property type="component" value="Unassembled WGS sequence"/>
</dbReference>
<keyword evidence="1" id="KW-1133">Transmembrane helix</keyword>
<dbReference type="EMBL" id="CAJJDN010000207">
    <property type="protein sequence ID" value="CAD8129087.1"/>
    <property type="molecule type" value="Genomic_DNA"/>
</dbReference>
<keyword evidence="3" id="KW-1185">Reference proteome</keyword>
<evidence type="ECO:0000313" key="3">
    <source>
        <dbReference type="Proteomes" id="UP000692954"/>
    </source>
</evidence>
<reference evidence="2" key="1">
    <citation type="submission" date="2021-01" db="EMBL/GenBank/DDBJ databases">
        <authorList>
            <consortium name="Genoscope - CEA"/>
            <person name="William W."/>
        </authorList>
    </citation>
    <scope>NUCLEOTIDE SEQUENCE</scope>
</reference>
<evidence type="ECO:0008006" key="4">
    <source>
        <dbReference type="Google" id="ProtNLM"/>
    </source>
</evidence>